<accession>X1BQI3</accession>
<proteinExistence type="predicted"/>
<dbReference type="EMBL" id="BART01015587">
    <property type="protein sequence ID" value="GAG86423.1"/>
    <property type="molecule type" value="Genomic_DNA"/>
</dbReference>
<evidence type="ECO:0000313" key="1">
    <source>
        <dbReference type="EMBL" id="GAG86423.1"/>
    </source>
</evidence>
<protein>
    <recommendedName>
        <fullName evidence="2">N-acetyltransferase domain-containing protein</fullName>
    </recommendedName>
</protein>
<sequence>AMCDMLNDWAREKGAKVIRFACQDIKMFEKYGAKQTGIMGGWDL</sequence>
<feature type="non-terminal residue" evidence="1">
    <location>
        <position position="1"/>
    </location>
</feature>
<comment type="caution">
    <text evidence="1">The sequence shown here is derived from an EMBL/GenBank/DDBJ whole genome shotgun (WGS) entry which is preliminary data.</text>
</comment>
<reference evidence="1" key="1">
    <citation type="journal article" date="2014" name="Front. Microbiol.">
        <title>High frequency of phylogenetically diverse reductive dehalogenase-homologous genes in deep subseafloor sedimentary metagenomes.</title>
        <authorList>
            <person name="Kawai M."/>
            <person name="Futagami T."/>
            <person name="Toyoda A."/>
            <person name="Takaki Y."/>
            <person name="Nishi S."/>
            <person name="Hori S."/>
            <person name="Arai W."/>
            <person name="Tsubouchi T."/>
            <person name="Morono Y."/>
            <person name="Uchiyama I."/>
            <person name="Ito T."/>
            <person name="Fujiyama A."/>
            <person name="Inagaki F."/>
            <person name="Takami H."/>
        </authorList>
    </citation>
    <scope>NUCLEOTIDE SEQUENCE</scope>
    <source>
        <strain evidence="1">Expedition CK06-06</strain>
    </source>
</reference>
<name>X1BQI3_9ZZZZ</name>
<gene>
    <name evidence="1" type="ORF">S01H4_30232</name>
</gene>
<organism evidence="1">
    <name type="scientific">marine sediment metagenome</name>
    <dbReference type="NCBI Taxonomy" id="412755"/>
    <lineage>
        <taxon>unclassified sequences</taxon>
        <taxon>metagenomes</taxon>
        <taxon>ecological metagenomes</taxon>
    </lineage>
</organism>
<dbReference type="AlphaFoldDB" id="X1BQI3"/>
<evidence type="ECO:0008006" key="2">
    <source>
        <dbReference type="Google" id="ProtNLM"/>
    </source>
</evidence>